<evidence type="ECO:0000259" key="2">
    <source>
        <dbReference type="PROSITE" id="PS50076"/>
    </source>
</evidence>
<keyword evidence="4" id="KW-1185">Reference proteome</keyword>
<reference evidence="3 4" key="1">
    <citation type="journal article" date="2017" name="Nature">
        <title>The Apostasia genome and the evolution of orchids.</title>
        <authorList>
            <person name="Zhang G.Q."/>
            <person name="Liu K.W."/>
            <person name="Li Z."/>
            <person name="Lohaus R."/>
            <person name="Hsiao Y.Y."/>
            <person name="Niu S.C."/>
            <person name="Wang J.Y."/>
            <person name="Lin Y.C."/>
            <person name="Xu Q."/>
            <person name="Chen L.J."/>
            <person name="Yoshida K."/>
            <person name="Fujiwara S."/>
            <person name="Wang Z.W."/>
            <person name="Zhang Y.Q."/>
            <person name="Mitsuda N."/>
            <person name="Wang M."/>
            <person name="Liu G.H."/>
            <person name="Pecoraro L."/>
            <person name="Huang H.X."/>
            <person name="Xiao X.J."/>
            <person name="Lin M."/>
            <person name="Wu X.Y."/>
            <person name="Wu W.L."/>
            <person name="Chen Y.Y."/>
            <person name="Chang S.B."/>
            <person name="Sakamoto S."/>
            <person name="Ohme-Takagi M."/>
            <person name="Yagi M."/>
            <person name="Zeng S.J."/>
            <person name="Shen C.Y."/>
            <person name="Yeh C.M."/>
            <person name="Luo Y.B."/>
            <person name="Tsai W.C."/>
            <person name="Van de Peer Y."/>
            <person name="Liu Z.J."/>
        </authorList>
    </citation>
    <scope>NUCLEOTIDE SEQUENCE [LARGE SCALE GENOMIC DNA]</scope>
    <source>
        <strain evidence="4">cv. Shenzhen</strain>
        <tissue evidence="3">Stem</tissue>
    </source>
</reference>
<dbReference type="OrthoDB" id="10250354at2759"/>
<dbReference type="Pfam" id="PF23551">
    <property type="entry name" value="Zn_ribbon_20"/>
    <property type="match status" value="1"/>
</dbReference>
<feature type="compositionally biased region" description="Basic residues" evidence="1">
    <location>
        <begin position="313"/>
        <end position="323"/>
    </location>
</feature>
<accession>A0A2I0A1T4</accession>
<dbReference type="CDD" id="cd06257">
    <property type="entry name" value="DnaJ"/>
    <property type="match status" value="1"/>
</dbReference>
<dbReference type="SUPFAM" id="SSF46565">
    <property type="entry name" value="Chaperone J-domain"/>
    <property type="match status" value="1"/>
</dbReference>
<evidence type="ECO:0000313" key="3">
    <source>
        <dbReference type="EMBL" id="PKA49522.1"/>
    </source>
</evidence>
<protein>
    <recommendedName>
        <fullName evidence="2">J domain-containing protein</fullName>
    </recommendedName>
</protein>
<dbReference type="InterPro" id="IPR001623">
    <property type="entry name" value="DnaJ_domain"/>
</dbReference>
<proteinExistence type="predicted"/>
<feature type="compositionally biased region" description="Basic and acidic residues" evidence="1">
    <location>
        <begin position="301"/>
        <end position="312"/>
    </location>
</feature>
<dbReference type="AlphaFoldDB" id="A0A2I0A1T4"/>
<evidence type="ECO:0000313" key="4">
    <source>
        <dbReference type="Proteomes" id="UP000236161"/>
    </source>
</evidence>
<organism evidence="3 4">
    <name type="scientific">Apostasia shenzhenica</name>
    <dbReference type="NCBI Taxonomy" id="1088818"/>
    <lineage>
        <taxon>Eukaryota</taxon>
        <taxon>Viridiplantae</taxon>
        <taxon>Streptophyta</taxon>
        <taxon>Embryophyta</taxon>
        <taxon>Tracheophyta</taxon>
        <taxon>Spermatophyta</taxon>
        <taxon>Magnoliopsida</taxon>
        <taxon>Liliopsida</taxon>
        <taxon>Asparagales</taxon>
        <taxon>Orchidaceae</taxon>
        <taxon>Apostasioideae</taxon>
        <taxon>Apostasia</taxon>
    </lineage>
</organism>
<feature type="domain" description="J" evidence="2">
    <location>
        <begin position="73"/>
        <end position="152"/>
    </location>
</feature>
<dbReference type="Gene3D" id="1.10.287.110">
    <property type="entry name" value="DnaJ domain"/>
    <property type="match status" value="1"/>
</dbReference>
<dbReference type="InterPro" id="IPR053052">
    <property type="entry name" value="Imprinting_Balance_Reg"/>
</dbReference>
<feature type="region of interest" description="Disordered" evidence="1">
    <location>
        <begin position="293"/>
        <end position="354"/>
    </location>
</feature>
<gene>
    <name evidence="3" type="ORF">AXF42_Ash004062</name>
</gene>
<dbReference type="GO" id="GO:0005783">
    <property type="term" value="C:endoplasmic reticulum"/>
    <property type="evidence" value="ECO:0007669"/>
    <property type="project" value="UniProtKB-ARBA"/>
</dbReference>
<dbReference type="PROSITE" id="PS50076">
    <property type="entry name" value="DNAJ_2"/>
    <property type="match status" value="1"/>
</dbReference>
<dbReference type="Proteomes" id="UP000236161">
    <property type="component" value="Unassembled WGS sequence"/>
</dbReference>
<dbReference type="EMBL" id="KZ452037">
    <property type="protein sequence ID" value="PKA49522.1"/>
    <property type="molecule type" value="Genomic_DNA"/>
</dbReference>
<name>A0A2I0A1T4_9ASPA</name>
<dbReference type="PANTHER" id="PTHR45496:SF1">
    <property type="entry name" value="CHAPERONE DNAJ-DOMAIN SUPERFAMILY PROTEIN"/>
    <property type="match status" value="1"/>
</dbReference>
<dbReference type="InterPro" id="IPR056988">
    <property type="entry name" value="Zn_ribbon_pln"/>
</dbReference>
<dbReference type="SMART" id="SM00271">
    <property type="entry name" value="DnaJ"/>
    <property type="match status" value="1"/>
</dbReference>
<dbReference type="Pfam" id="PF00226">
    <property type="entry name" value="DnaJ"/>
    <property type="match status" value="1"/>
</dbReference>
<dbReference type="InterPro" id="IPR036869">
    <property type="entry name" value="J_dom_sf"/>
</dbReference>
<evidence type="ECO:0000256" key="1">
    <source>
        <dbReference type="SAM" id="MobiDB-lite"/>
    </source>
</evidence>
<dbReference type="PANTHER" id="PTHR45496">
    <property type="entry name" value="CHAPERONE DNAJ-DOMAIN SUPERFAMILY PROTEIN"/>
    <property type="match status" value="1"/>
</dbReference>
<sequence length="397" mass="43051">MDAGGGGGGSGGLEAGRLLEIAEKLLESRDLVGSKRFAERALESDPLLDGVDQILAVVDVLLASQCRINNQMDCYSILQLPHPTSSVAGGGGGGGGRDDESLSIKRNYRRLSLLLNPDRNKFPLADSAFRFVADAFGVLSDPAKKSLLDAEIQMADSHPQSNGPAAAAGLRNRDRTFWTYCTSCCHMFEYQRTYLNRTLRCRNCQQPFHAGEMAGKPPVVPGTDTYYCAWGFFPLGYRGDSGIEEGWKAFYPMRPWLGKQGDVQQEKPLNAVPVNVASANPYAAASSAYHEEGLLNRGKKEKSEKLKKDRAPRSRKPVAKRRTGSYSGKKPLAVETNSRSEGTDTRGTRGSLSSAAAAAAGDGIAHFDIDLDATEDVLGNLHNLPFLREEDIQIQLP</sequence>
<dbReference type="STRING" id="1088818.A0A2I0A1T4"/>